<sequence length="190" mass="22522">MNKQAFWQLIEQSRQIESQEEQVEWLRDTLSTKSVDEVLAFEMTFGMIQNESYQSSLWAAAYILMGGCSDDAFDYFCGWLISQGEDIYNKVIANHEYLAEYITEENLDEEGYPQNEDIFTVASDAYTYKKTGDFEWDEDVFDEWLEKLDEKGVEERPDIEFDWDEDDEAELKKRYPKLWARFGEEPLPLE</sequence>
<proteinExistence type="predicted"/>
<accession>A0ABS2QTT3</accession>
<protein>
    <recommendedName>
        <fullName evidence="1">DUF4240 domain-containing protein</fullName>
    </recommendedName>
</protein>
<feature type="domain" description="DUF4240" evidence="1">
    <location>
        <begin position="1"/>
        <end position="127"/>
    </location>
</feature>
<keyword evidence="3" id="KW-1185">Reference proteome</keyword>
<dbReference type="RefSeq" id="WP_205186244.1">
    <property type="nucleotide sequence ID" value="NZ_JAFBFC010000003.1"/>
</dbReference>
<dbReference type="InterPro" id="IPR025334">
    <property type="entry name" value="DUF4240"/>
</dbReference>
<evidence type="ECO:0000259" key="1">
    <source>
        <dbReference type="Pfam" id="PF14024"/>
    </source>
</evidence>
<comment type="caution">
    <text evidence="2">The sequence shown here is derived from an EMBL/GenBank/DDBJ whole genome shotgun (WGS) entry which is preliminary data.</text>
</comment>
<name>A0ABS2QTT3_9BACI</name>
<gene>
    <name evidence="2" type="ORF">JOC83_001723</name>
</gene>
<reference evidence="2 3" key="1">
    <citation type="submission" date="2021-01" db="EMBL/GenBank/DDBJ databases">
        <title>Genomic Encyclopedia of Type Strains, Phase IV (KMG-IV): sequencing the most valuable type-strain genomes for metagenomic binning, comparative biology and taxonomic classification.</title>
        <authorList>
            <person name="Goeker M."/>
        </authorList>
    </citation>
    <scope>NUCLEOTIDE SEQUENCE [LARGE SCALE GENOMIC DNA]</scope>
    <source>
        <strain evidence="2 3">DSM 104297</strain>
    </source>
</reference>
<organism evidence="2 3">
    <name type="scientific">Priestia iocasae</name>
    <dbReference type="NCBI Taxonomy" id="2291674"/>
    <lineage>
        <taxon>Bacteria</taxon>
        <taxon>Bacillati</taxon>
        <taxon>Bacillota</taxon>
        <taxon>Bacilli</taxon>
        <taxon>Bacillales</taxon>
        <taxon>Bacillaceae</taxon>
        <taxon>Priestia</taxon>
    </lineage>
</organism>
<dbReference type="Pfam" id="PF14024">
    <property type="entry name" value="DUF4240"/>
    <property type="match status" value="1"/>
</dbReference>
<dbReference type="Proteomes" id="UP000809829">
    <property type="component" value="Unassembled WGS sequence"/>
</dbReference>
<dbReference type="EMBL" id="JAFBFC010000003">
    <property type="protein sequence ID" value="MBM7702876.1"/>
    <property type="molecule type" value="Genomic_DNA"/>
</dbReference>
<evidence type="ECO:0000313" key="3">
    <source>
        <dbReference type="Proteomes" id="UP000809829"/>
    </source>
</evidence>
<evidence type="ECO:0000313" key="2">
    <source>
        <dbReference type="EMBL" id="MBM7702876.1"/>
    </source>
</evidence>